<evidence type="ECO:0000256" key="1">
    <source>
        <dbReference type="SAM" id="Phobius"/>
    </source>
</evidence>
<keyword evidence="1" id="KW-0472">Membrane</keyword>
<keyword evidence="1" id="KW-0812">Transmembrane</keyword>
<gene>
    <name evidence="2" type="ORF">SAMN05878281_1848</name>
</gene>
<dbReference type="STRING" id="143223.SAMN05878281_1848"/>
<dbReference type="RefSeq" id="WP_257787181.1">
    <property type="nucleotide sequence ID" value="NZ_LT670848.1"/>
</dbReference>
<organism evidence="2 3">
    <name type="scientific">Salegentibacter salegens</name>
    <dbReference type="NCBI Taxonomy" id="143223"/>
    <lineage>
        <taxon>Bacteria</taxon>
        <taxon>Pseudomonadati</taxon>
        <taxon>Bacteroidota</taxon>
        <taxon>Flavobacteriia</taxon>
        <taxon>Flavobacteriales</taxon>
        <taxon>Flavobacteriaceae</taxon>
        <taxon>Salegentibacter</taxon>
    </lineage>
</organism>
<dbReference type="AlphaFoldDB" id="A0A1M7LD93"/>
<dbReference type="EMBL" id="LT670848">
    <property type="protein sequence ID" value="SHM75575.1"/>
    <property type="molecule type" value="Genomic_DNA"/>
</dbReference>
<reference evidence="3" key="1">
    <citation type="submission" date="2016-11" db="EMBL/GenBank/DDBJ databases">
        <authorList>
            <person name="Varghese N."/>
            <person name="Submissions S."/>
        </authorList>
    </citation>
    <scope>NUCLEOTIDE SEQUENCE [LARGE SCALE GENOMIC DNA]</scope>
    <source>
        <strain evidence="3">ACAM 48</strain>
    </source>
</reference>
<dbReference type="Proteomes" id="UP000190235">
    <property type="component" value="Chromosome I"/>
</dbReference>
<name>A0A1M7LD93_9FLAO</name>
<keyword evidence="3" id="KW-1185">Reference proteome</keyword>
<keyword evidence="1" id="KW-1133">Transmembrane helix</keyword>
<feature type="transmembrane region" description="Helical" evidence="1">
    <location>
        <begin position="12"/>
        <end position="34"/>
    </location>
</feature>
<accession>A0A1M7LD93</accession>
<evidence type="ECO:0000313" key="2">
    <source>
        <dbReference type="EMBL" id="SHM75575.1"/>
    </source>
</evidence>
<evidence type="ECO:0000313" key="3">
    <source>
        <dbReference type="Proteomes" id="UP000190235"/>
    </source>
</evidence>
<proteinExistence type="predicted"/>
<sequence length="44" mass="4834">MNLFDTIALVNWELGTFLIAMFFVVCAGLVLIVLNMIGSGNDKE</sequence>
<protein>
    <submittedName>
        <fullName evidence="2">Uncharacterized protein</fullName>
    </submittedName>
</protein>